<dbReference type="CDD" id="cd04243">
    <property type="entry name" value="AAK_AK-HSDH-like"/>
    <property type="match status" value="1"/>
</dbReference>
<keyword evidence="3 9" id="KW-0808">Transferase</keyword>
<dbReference type="GO" id="GO:0005524">
    <property type="term" value="F:ATP binding"/>
    <property type="evidence" value="ECO:0007669"/>
    <property type="project" value="UniProtKB-KW"/>
</dbReference>
<keyword evidence="6 8" id="KW-0067">ATP-binding</keyword>
<keyword evidence="10" id="KW-0028">Amino-acid biosynthesis</keyword>
<feature type="binding site" evidence="8">
    <location>
        <begin position="268"/>
        <end position="269"/>
    </location>
    <ligand>
        <name>ATP</name>
        <dbReference type="ChEBI" id="CHEBI:30616"/>
    </ligand>
</feature>
<dbReference type="GO" id="GO:0005829">
    <property type="term" value="C:cytosol"/>
    <property type="evidence" value="ECO:0007669"/>
    <property type="project" value="TreeGrafter"/>
</dbReference>
<dbReference type="GO" id="GO:0009090">
    <property type="term" value="P:homoserine biosynthetic process"/>
    <property type="evidence" value="ECO:0007669"/>
    <property type="project" value="TreeGrafter"/>
</dbReference>
<dbReference type="InterPro" id="IPR042199">
    <property type="entry name" value="AsparK_Bifunc_asparK/hSer_DH"/>
</dbReference>
<feature type="binding site" evidence="8">
    <location>
        <position position="47"/>
    </location>
    <ligand>
        <name>substrate</name>
    </ligand>
</feature>
<evidence type="ECO:0000259" key="11">
    <source>
        <dbReference type="PROSITE" id="PS51671"/>
    </source>
</evidence>
<evidence type="ECO:0000256" key="7">
    <source>
        <dbReference type="ARBA" id="ARBA00047872"/>
    </source>
</evidence>
<dbReference type="Pfam" id="PF22468">
    <property type="entry name" value="ACT_9"/>
    <property type="match status" value="1"/>
</dbReference>
<dbReference type="InParanoid" id="Q02CZ8"/>
<keyword evidence="4 8" id="KW-0547">Nucleotide-binding</keyword>
<dbReference type="EMBL" id="CP000473">
    <property type="protein sequence ID" value="ABJ81068.1"/>
    <property type="molecule type" value="Genomic_DNA"/>
</dbReference>
<dbReference type="eggNOG" id="COG0527">
    <property type="taxonomic scope" value="Bacteria"/>
</dbReference>
<name>Q02CZ8_SOLUE</name>
<keyword evidence="5 9" id="KW-0418">Kinase</keyword>
<proteinExistence type="inferred from homology"/>
<dbReference type="OrthoDB" id="9799110at2"/>
<dbReference type="PANTHER" id="PTHR21499:SF59">
    <property type="entry name" value="ASPARTOKINASE"/>
    <property type="match status" value="1"/>
</dbReference>
<feature type="domain" description="ACT" evidence="11">
    <location>
        <begin position="406"/>
        <end position="476"/>
    </location>
</feature>
<comment type="pathway">
    <text evidence="10">Amino-acid biosynthesis; L-methionine biosynthesis via de novo pathway; L-homoserine from L-aspartate: step 1/3.</text>
</comment>
<dbReference type="EC" id="2.7.2.4" evidence="9"/>
<dbReference type="UniPathway" id="UPA00050">
    <property type="reaction ID" value="UER00461"/>
</dbReference>
<evidence type="ECO:0000256" key="4">
    <source>
        <dbReference type="ARBA" id="ARBA00022741"/>
    </source>
</evidence>
<dbReference type="Gene3D" id="1.20.120.1320">
    <property type="entry name" value="Aspartokinase, catalytic domain"/>
    <property type="match status" value="1"/>
</dbReference>
<dbReference type="UniPathway" id="UPA00034">
    <property type="reaction ID" value="UER00015"/>
</dbReference>
<evidence type="ECO:0000256" key="6">
    <source>
        <dbReference type="ARBA" id="ARBA00022840"/>
    </source>
</evidence>
<comment type="catalytic activity">
    <reaction evidence="7 9">
        <text>L-aspartate + ATP = 4-phospho-L-aspartate + ADP</text>
        <dbReference type="Rhea" id="RHEA:23776"/>
        <dbReference type="ChEBI" id="CHEBI:29991"/>
        <dbReference type="ChEBI" id="CHEBI:30616"/>
        <dbReference type="ChEBI" id="CHEBI:57535"/>
        <dbReference type="ChEBI" id="CHEBI:456216"/>
        <dbReference type="EC" id="2.7.2.4"/>
    </reaction>
</comment>
<dbReference type="KEGG" id="sus:Acid_0052"/>
<dbReference type="PROSITE" id="PS51671">
    <property type="entry name" value="ACT"/>
    <property type="match status" value="1"/>
</dbReference>
<evidence type="ECO:0000256" key="8">
    <source>
        <dbReference type="PIRSR" id="PIRSR000726-1"/>
    </source>
</evidence>
<evidence type="ECO:0000256" key="3">
    <source>
        <dbReference type="ARBA" id="ARBA00022679"/>
    </source>
</evidence>
<evidence type="ECO:0000256" key="1">
    <source>
        <dbReference type="ARBA" id="ARBA00004766"/>
    </source>
</evidence>
<dbReference type="InterPro" id="IPR001341">
    <property type="entry name" value="Asp_kinase"/>
</dbReference>
<dbReference type="Gene3D" id="3.30.2130.10">
    <property type="entry name" value="VC0802-like"/>
    <property type="match status" value="1"/>
</dbReference>
<dbReference type="CDD" id="cd04892">
    <property type="entry name" value="ACT_AK-like_2"/>
    <property type="match status" value="1"/>
</dbReference>
<dbReference type="InterPro" id="IPR001048">
    <property type="entry name" value="Asp/Glu/Uridylate_kinase"/>
</dbReference>
<dbReference type="AlphaFoldDB" id="Q02CZ8"/>
<dbReference type="InterPro" id="IPR045865">
    <property type="entry name" value="ACT-like_dom_sf"/>
</dbReference>
<evidence type="ECO:0000256" key="5">
    <source>
        <dbReference type="ARBA" id="ARBA00022777"/>
    </source>
</evidence>
<dbReference type="HOGENOM" id="CLU_009116_6_0_0"/>
<comment type="pathway">
    <text evidence="1 10">Amino-acid biosynthesis; L-lysine biosynthesis via DAP pathway; (S)-tetrahydrodipicolinate from L-aspartate: step 1/4.</text>
</comment>
<dbReference type="GO" id="GO:0009089">
    <property type="term" value="P:lysine biosynthetic process via diaminopimelate"/>
    <property type="evidence" value="ECO:0007669"/>
    <property type="project" value="UniProtKB-UniPathway"/>
</dbReference>
<dbReference type="InterPro" id="IPR018042">
    <property type="entry name" value="Aspartate_kinase_CS"/>
</dbReference>
<protein>
    <recommendedName>
        <fullName evidence="9">Aspartokinase</fullName>
        <ecNumber evidence="9">2.7.2.4</ecNumber>
    </recommendedName>
</protein>
<evidence type="ECO:0000256" key="2">
    <source>
        <dbReference type="ARBA" id="ARBA00010122"/>
    </source>
</evidence>
<comment type="pathway">
    <text evidence="10">Amino-acid biosynthesis; L-threonine biosynthesis; L-threonine from L-aspartate: step 1/5.</text>
</comment>
<dbReference type="Pfam" id="PF00696">
    <property type="entry name" value="AA_kinase"/>
    <property type="match status" value="1"/>
</dbReference>
<dbReference type="Gene3D" id="3.40.1160.10">
    <property type="entry name" value="Acetylglutamate kinase-like"/>
    <property type="match status" value="1"/>
</dbReference>
<dbReference type="SUPFAM" id="SSF53633">
    <property type="entry name" value="Carbamate kinase-like"/>
    <property type="match status" value="1"/>
</dbReference>
<organism evidence="12">
    <name type="scientific">Solibacter usitatus (strain Ellin6076)</name>
    <dbReference type="NCBI Taxonomy" id="234267"/>
    <lineage>
        <taxon>Bacteria</taxon>
        <taxon>Pseudomonadati</taxon>
        <taxon>Acidobacteriota</taxon>
        <taxon>Terriglobia</taxon>
        <taxon>Bryobacterales</taxon>
        <taxon>Solibacteraceae</taxon>
        <taxon>Candidatus Solibacter</taxon>
    </lineage>
</organism>
<dbReference type="InterPro" id="IPR036393">
    <property type="entry name" value="AceGlu_kinase-like_sf"/>
</dbReference>
<dbReference type="GO" id="GO:0004072">
    <property type="term" value="F:aspartate kinase activity"/>
    <property type="evidence" value="ECO:0007669"/>
    <property type="project" value="UniProtKB-EC"/>
</dbReference>
<evidence type="ECO:0000256" key="10">
    <source>
        <dbReference type="RuleBase" id="RU004249"/>
    </source>
</evidence>
<evidence type="ECO:0000313" key="12">
    <source>
        <dbReference type="EMBL" id="ABJ81068.1"/>
    </source>
</evidence>
<comment type="similarity">
    <text evidence="2 9">Belongs to the aspartokinase family.</text>
</comment>
<dbReference type="NCBIfam" id="TIGR00657">
    <property type="entry name" value="asp_kinases"/>
    <property type="match status" value="1"/>
</dbReference>
<dbReference type="GO" id="GO:0009088">
    <property type="term" value="P:threonine biosynthetic process"/>
    <property type="evidence" value="ECO:0007669"/>
    <property type="project" value="UniProtKB-UniPathway"/>
</dbReference>
<dbReference type="FunFam" id="3.30.2130.10:FF:000001">
    <property type="entry name" value="Bifunctional aspartokinase/homoserine dehydrogenase"/>
    <property type="match status" value="1"/>
</dbReference>
<dbReference type="InterPro" id="IPR054352">
    <property type="entry name" value="ACT_Aspartokinase"/>
</dbReference>
<feature type="binding site" evidence="8">
    <location>
        <begin position="232"/>
        <end position="233"/>
    </location>
    <ligand>
        <name>ATP</name>
        <dbReference type="ChEBI" id="CHEBI:30616"/>
    </ligand>
</feature>
<accession>Q02CZ8</accession>
<dbReference type="FunCoup" id="Q02CZ8">
    <property type="interactions" value="585"/>
</dbReference>
<sequence length="490" mass="52337">MKDLLVMKFGGTSVGSAERMKVAAQLAAQEQKKRPVAIVVSAMSKVTDLLLDTMRHAEAGDRAGMERNLNLLRERHEQACRELLPASEQGAVLAKLHDVIDEFERIVNGMAMLGERPPRSVDEAVAVGERLTVVLVSEHLRVSGTPSVAVNARDVVVTDAVFGNASPLMEPTRVKARATLRPQLEQGLLPVITGFNGATADGRPTTLGRGGSDFSASIVAAALDASELWIWTDVDGIMSADPRLVPDAQVLEEITYAEAAELAYNGAKVLHPRTLAPLVEKAIPVWSKNSFAPEKPGTKIVPSMAVEHGARAVASMRNVALVSLTPASPEVNGVQVLARALEAIARADVEVLVLTSSSYRQNFCVLVREDELDRSVQALESALALELAHHYVHPIEVDRNVGLLAAVGEGMQGKPGLAGRIFTAISRVQVNIIAIAQGSSELTIAVVVRREGLEKAVKAVHAECGLGMRPPVPVFPFGASEGRAQRPTKR</sequence>
<dbReference type="STRING" id="234267.Acid_0052"/>
<gene>
    <name evidence="12" type="ordered locus">Acid_0052</name>
</gene>
<dbReference type="PANTHER" id="PTHR21499">
    <property type="entry name" value="ASPARTATE KINASE"/>
    <property type="match status" value="1"/>
</dbReference>
<dbReference type="UniPathway" id="UPA00051">
    <property type="reaction ID" value="UER00462"/>
</dbReference>
<reference evidence="12" key="1">
    <citation type="submission" date="2006-10" db="EMBL/GenBank/DDBJ databases">
        <title>Complete sequence of Solibacter usitatus Ellin6076.</title>
        <authorList>
            <consortium name="US DOE Joint Genome Institute"/>
            <person name="Copeland A."/>
            <person name="Lucas S."/>
            <person name="Lapidus A."/>
            <person name="Barry K."/>
            <person name="Detter J.C."/>
            <person name="Glavina del Rio T."/>
            <person name="Hammon N."/>
            <person name="Israni S."/>
            <person name="Dalin E."/>
            <person name="Tice H."/>
            <person name="Pitluck S."/>
            <person name="Thompson L.S."/>
            <person name="Brettin T."/>
            <person name="Bruce D."/>
            <person name="Han C."/>
            <person name="Tapia R."/>
            <person name="Gilna P."/>
            <person name="Schmutz J."/>
            <person name="Larimer F."/>
            <person name="Land M."/>
            <person name="Hauser L."/>
            <person name="Kyrpides N."/>
            <person name="Mikhailova N."/>
            <person name="Janssen P.H."/>
            <person name="Kuske C.R."/>
            <person name="Richardson P."/>
        </authorList>
    </citation>
    <scope>NUCLEOTIDE SEQUENCE</scope>
    <source>
        <strain evidence="12">Ellin6076</strain>
    </source>
</reference>
<dbReference type="InterPro" id="IPR002912">
    <property type="entry name" value="ACT_dom"/>
</dbReference>
<dbReference type="SUPFAM" id="SSF55021">
    <property type="entry name" value="ACT-like"/>
    <property type="match status" value="2"/>
</dbReference>
<dbReference type="PIRSF" id="PIRSF000726">
    <property type="entry name" value="Asp_kin"/>
    <property type="match status" value="1"/>
</dbReference>
<feature type="binding site" evidence="8">
    <location>
        <position position="129"/>
    </location>
    <ligand>
        <name>substrate</name>
    </ligand>
</feature>
<feature type="binding site" evidence="8">
    <location>
        <begin position="8"/>
        <end position="11"/>
    </location>
    <ligand>
        <name>ATP</name>
        <dbReference type="ChEBI" id="CHEBI:30616"/>
    </ligand>
</feature>
<feature type="binding site" evidence="8">
    <location>
        <position position="243"/>
    </location>
    <ligand>
        <name>ATP</name>
        <dbReference type="ChEBI" id="CHEBI:30616"/>
    </ligand>
</feature>
<dbReference type="InterPro" id="IPR005260">
    <property type="entry name" value="Asp_kin_monofn"/>
</dbReference>
<dbReference type="PROSITE" id="PS00324">
    <property type="entry name" value="ASPARTOKINASE"/>
    <property type="match status" value="1"/>
</dbReference>
<evidence type="ECO:0000256" key="9">
    <source>
        <dbReference type="RuleBase" id="RU003448"/>
    </source>
</evidence>